<evidence type="ECO:0000313" key="2">
    <source>
        <dbReference type="Proteomes" id="UP000824540"/>
    </source>
</evidence>
<proteinExistence type="predicted"/>
<evidence type="ECO:0000313" key="1">
    <source>
        <dbReference type="EMBL" id="KAG9348816.1"/>
    </source>
</evidence>
<organism evidence="1 2">
    <name type="scientific">Albula glossodonta</name>
    <name type="common">roundjaw bonefish</name>
    <dbReference type="NCBI Taxonomy" id="121402"/>
    <lineage>
        <taxon>Eukaryota</taxon>
        <taxon>Metazoa</taxon>
        <taxon>Chordata</taxon>
        <taxon>Craniata</taxon>
        <taxon>Vertebrata</taxon>
        <taxon>Euteleostomi</taxon>
        <taxon>Actinopterygii</taxon>
        <taxon>Neopterygii</taxon>
        <taxon>Teleostei</taxon>
        <taxon>Albuliformes</taxon>
        <taxon>Albulidae</taxon>
        <taxon>Albula</taxon>
    </lineage>
</organism>
<dbReference type="Proteomes" id="UP000824540">
    <property type="component" value="Unassembled WGS sequence"/>
</dbReference>
<dbReference type="AlphaFoldDB" id="A0A8T2PAR7"/>
<sequence>MDKRYLDQYSQRSEKRFSLVPSFSSSPIVKLMMSWGHPVRDVLLAPALDDHVALGQVDDFVVNNVHY</sequence>
<name>A0A8T2PAR7_9TELE</name>
<protein>
    <submittedName>
        <fullName evidence="1">Uncharacterized protein</fullName>
    </submittedName>
</protein>
<dbReference type="EMBL" id="JAFBMS010000010">
    <property type="protein sequence ID" value="KAG9348816.1"/>
    <property type="molecule type" value="Genomic_DNA"/>
</dbReference>
<comment type="caution">
    <text evidence="1">The sequence shown here is derived from an EMBL/GenBank/DDBJ whole genome shotgun (WGS) entry which is preliminary data.</text>
</comment>
<keyword evidence="2" id="KW-1185">Reference proteome</keyword>
<reference evidence="1" key="1">
    <citation type="thesis" date="2021" institute="BYU ScholarsArchive" country="Provo, UT, USA">
        <title>Applications of and Algorithms for Genome Assembly and Genomic Analyses with an Emphasis on Marine Teleosts.</title>
        <authorList>
            <person name="Pickett B.D."/>
        </authorList>
    </citation>
    <scope>NUCLEOTIDE SEQUENCE</scope>
    <source>
        <strain evidence="1">HI-2016</strain>
    </source>
</reference>
<dbReference type="OrthoDB" id="10601828at2759"/>
<accession>A0A8T2PAR7</accession>
<gene>
    <name evidence="1" type="ORF">JZ751_029133</name>
</gene>